<dbReference type="Pfam" id="PF00076">
    <property type="entry name" value="RRM_1"/>
    <property type="match status" value="2"/>
</dbReference>
<dbReference type="AlphaFoldDB" id="A0A6V7H9Q4"/>
<dbReference type="SMART" id="SM00360">
    <property type="entry name" value="RRM"/>
    <property type="match status" value="2"/>
</dbReference>
<keyword evidence="6" id="KW-1185">Reference proteome</keyword>
<name>A0A6V7H9Q4_9HYME</name>
<feature type="compositionally biased region" description="Gly residues" evidence="3">
    <location>
        <begin position="339"/>
        <end position="353"/>
    </location>
</feature>
<dbReference type="GO" id="GO:0003723">
    <property type="term" value="F:RNA binding"/>
    <property type="evidence" value="ECO:0007669"/>
    <property type="project" value="UniProtKB-UniRule"/>
</dbReference>
<gene>
    <name evidence="5" type="ORF">MHI_LOCUS561270</name>
</gene>
<accession>A0A6V7H9Q4</accession>
<dbReference type="CDD" id="cd12250">
    <property type="entry name" value="RRM2_hnRNPR_like"/>
    <property type="match status" value="1"/>
</dbReference>
<dbReference type="CDD" id="cd12251">
    <property type="entry name" value="RRM3_hnRNPR_like"/>
    <property type="match status" value="1"/>
</dbReference>
<dbReference type="Gene3D" id="3.30.70.330">
    <property type="match status" value="2"/>
</dbReference>
<proteinExistence type="predicted"/>
<evidence type="ECO:0000259" key="4">
    <source>
        <dbReference type="PROSITE" id="PS50102"/>
    </source>
</evidence>
<dbReference type="InterPro" id="IPR000504">
    <property type="entry name" value="RRM_dom"/>
</dbReference>
<dbReference type="Proteomes" id="UP000752696">
    <property type="component" value="Unassembled WGS sequence"/>
</dbReference>
<feature type="domain" description="RRM" evidence="4">
    <location>
        <begin position="21"/>
        <end position="103"/>
    </location>
</feature>
<sequence>MNDYEIRKGKKIGVTVSYNNHRLFVGNIPKNRDRDDLFEEFTKHAPGLTEVIIYSSPDDKKKNRGFCFLEYESHKAASLAKRRLSTGRIKVWGCDIIVDWADPQEEPDEQTMSKVRVLYVKNLTQDCSEEKLKESFEQYGNIERVKKIKDYAFVHFEERDNAVKAMNELNGKEIGGSHIEVSLAKPPSDKKKKEEMLRARERRMMQMFQGRSGGSPSHPSMMGGPMPVRGPGQGPRGTGAGMRGQMGRGDYGWTWPWSSAAWPSRWPPSPWASQGGTQPRNFRGSWGPAAVRSWGGKRKFDGGHQNQGESKRRFQSNWGNQPLAQQPLGNAYGLASVNGGSGGGGGGDIGFGGRTATLGGISSDDHEWYQDSYQSWS</sequence>
<evidence type="ECO:0000256" key="3">
    <source>
        <dbReference type="SAM" id="MobiDB-lite"/>
    </source>
</evidence>
<comment type="caution">
    <text evidence="5">The sequence shown here is derived from an EMBL/GenBank/DDBJ whole genome shotgun (WGS) entry which is preliminary data.</text>
</comment>
<dbReference type="SUPFAM" id="SSF54928">
    <property type="entry name" value="RNA-binding domain, RBD"/>
    <property type="match status" value="2"/>
</dbReference>
<keyword evidence="1 2" id="KW-0694">RNA-binding</keyword>
<dbReference type="FunFam" id="3.30.70.330:FF:000175">
    <property type="entry name" value="Heterogeneous nuclear ribonucleoprotein Q"/>
    <property type="match status" value="1"/>
</dbReference>
<feature type="region of interest" description="Disordered" evidence="3">
    <location>
        <begin position="267"/>
        <end position="313"/>
    </location>
</feature>
<evidence type="ECO:0000313" key="5">
    <source>
        <dbReference type="EMBL" id="CAD1475414.1"/>
    </source>
</evidence>
<organism evidence="5 6">
    <name type="scientific">Heterotrigona itama</name>
    <dbReference type="NCBI Taxonomy" id="395501"/>
    <lineage>
        <taxon>Eukaryota</taxon>
        <taxon>Metazoa</taxon>
        <taxon>Ecdysozoa</taxon>
        <taxon>Arthropoda</taxon>
        <taxon>Hexapoda</taxon>
        <taxon>Insecta</taxon>
        <taxon>Pterygota</taxon>
        <taxon>Neoptera</taxon>
        <taxon>Endopterygota</taxon>
        <taxon>Hymenoptera</taxon>
        <taxon>Apocrita</taxon>
        <taxon>Aculeata</taxon>
        <taxon>Apoidea</taxon>
        <taxon>Anthophila</taxon>
        <taxon>Apidae</taxon>
        <taxon>Heterotrigona</taxon>
    </lineage>
</organism>
<dbReference type="InterPro" id="IPR012677">
    <property type="entry name" value="Nucleotide-bd_a/b_plait_sf"/>
</dbReference>
<dbReference type="PROSITE" id="PS50102">
    <property type="entry name" value="RRM"/>
    <property type="match status" value="2"/>
</dbReference>
<evidence type="ECO:0000313" key="6">
    <source>
        <dbReference type="Proteomes" id="UP000752696"/>
    </source>
</evidence>
<protein>
    <recommendedName>
        <fullName evidence="4">RRM domain-containing protein</fullName>
    </recommendedName>
</protein>
<feature type="domain" description="RRM" evidence="4">
    <location>
        <begin position="116"/>
        <end position="186"/>
    </location>
</feature>
<reference evidence="5" key="1">
    <citation type="submission" date="2020-07" db="EMBL/GenBank/DDBJ databases">
        <authorList>
            <person name="Nazaruddin N."/>
        </authorList>
    </citation>
    <scope>NUCLEOTIDE SEQUENCE</scope>
</reference>
<evidence type="ECO:0000256" key="2">
    <source>
        <dbReference type="PROSITE-ProRule" id="PRU00176"/>
    </source>
</evidence>
<dbReference type="PANTHER" id="PTHR21245">
    <property type="entry name" value="HETEROGENEOUS NUCLEAR RIBONUCLEOPROTEIN"/>
    <property type="match status" value="1"/>
</dbReference>
<dbReference type="OrthoDB" id="3800936at2759"/>
<evidence type="ECO:0000256" key="1">
    <source>
        <dbReference type="ARBA" id="ARBA00022884"/>
    </source>
</evidence>
<dbReference type="FunFam" id="3.30.70.330:FF:000213">
    <property type="entry name" value="Uncharacterized protein, isoform R"/>
    <property type="match status" value="1"/>
</dbReference>
<feature type="region of interest" description="Disordered" evidence="3">
    <location>
        <begin position="335"/>
        <end position="354"/>
    </location>
</feature>
<dbReference type="InterPro" id="IPR035979">
    <property type="entry name" value="RBD_domain_sf"/>
</dbReference>
<dbReference type="EMBL" id="CAJDYZ010008472">
    <property type="protein sequence ID" value="CAD1475414.1"/>
    <property type="molecule type" value="Genomic_DNA"/>
</dbReference>